<feature type="compositionally biased region" description="Basic and acidic residues" evidence="1">
    <location>
        <begin position="471"/>
        <end position="483"/>
    </location>
</feature>
<gene>
    <name evidence="3" type="ORF">HNR30_009146</name>
</gene>
<evidence type="ECO:0000313" key="4">
    <source>
        <dbReference type="Proteomes" id="UP000530928"/>
    </source>
</evidence>
<keyword evidence="4" id="KW-1185">Reference proteome</keyword>
<dbReference type="SUPFAM" id="SSF53098">
    <property type="entry name" value="Ribonuclease H-like"/>
    <property type="match status" value="1"/>
</dbReference>
<dbReference type="InterPro" id="IPR012337">
    <property type="entry name" value="RNaseH-like_sf"/>
</dbReference>
<feature type="compositionally biased region" description="Basic residues" evidence="1">
    <location>
        <begin position="622"/>
        <end position="641"/>
    </location>
</feature>
<name>A0A7W0CV46_9ACTN</name>
<proteinExistence type="predicted"/>
<feature type="compositionally biased region" description="Basic residues" evidence="1">
    <location>
        <begin position="594"/>
        <end position="611"/>
    </location>
</feature>
<feature type="region of interest" description="Disordered" evidence="1">
    <location>
        <begin position="471"/>
        <end position="670"/>
    </location>
</feature>
<organism evidence="3 4">
    <name type="scientific">Nonomuraea soli</name>
    <dbReference type="NCBI Taxonomy" id="1032476"/>
    <lineage>
        <taxon>Bacteria</taxon>
        <taxon>Bacillati</taxon>
        <taxon>Actinomycetota</taxon>
        <taxon>Actinomycetes</taxon>
        <taxon>Streptosporangiales</taxon>
        <taxon>Streptosporangiaceae</taxon>
        <taxon>Nonomuraea</taxon>
    </lineage>
</organism>
<dbReference type="PROSITE" id="PS50994">
    <property type="entry name" value="INTEGRASE"/>
    <property type="match status" value="1"/>
</dbReference>
<evidence type="ECO:0000259" key="2">
    <source>
        <dbReference type="PROSITE" id="PS50994"/>
    </source>
</evidence>
<evidence type="ECO:0000256" key="1">
    <source>
        <dbReference type="SAM" id="MobiDB-lite"/>
    </source>
</evidence>
<protein>
    <submittedName>
        <fullName evidence="3">Putative transposase</fullName>
    </submittedName>
</protein>
<dbReference type="EMBL" id="JACDUR010000013">
    <property type="protein sequence ID" value="MBA2897740.1"/>
    <property type="molecule type" value="Genomic_DNA"/>
</dbReference>
<dbReference type="Gene3D" id="3.30.420.10">
    <property type="entry name" value="Ribonuclease H-like superfamily/Ribonuclease H"/>
    <property type="match status" value="1"/>
</dbReference>
<dbReference type="Proteomes" id="UP000530928">
    <property type="component" value="Unassembled WGS sequence"/>
</dbReference>
<sequence length="670" mass="74582">MAVDRERRAATLARLTALRAAGHLSTEHVRLAASGLAVTERTIWRWLDQPAQDAPRRPGRAPYELSVADREAFAYFRGNIAAVHRARSAVTAPLPPPAEHAVGVAETAGGVVVPDFLRQGWAGARPLALRTLQEAFARQLTPAERAAWRTGEDGRRQASVYLTRPRSPRNHTWEADHKQLPIVVLPPRGPALKPWLTTVVDDGTRALLGWAIAVTPHTGTVLTAFHMALVYDVERGPFGAVPALVRIDRGLEFAAGAVYDVLAALCVDRHRLPSRKAYRKAYRKGKVERIHRTIDETLLRGLPGFTGGPRDAAGKLYGPIDDRYAARAAAHDDSDPGLAQPMRIERLASTFADWARWYNTTRPHRMLDGRTPLQAWESDTGPLHRVEADKLRHLLLAATTRVIAKDGIHFNNLAYIAPELQGRGGQRVEIRHMPHDDRFVEVYLDGRHLCTAHPAERLTPEQAEAFRAHTRAEARRLGQERRRATARARAELVPLTETSAGGPPAEARILPPATCRSRPGLGPQPRRPATTAGQHQPAGPDRPHRGRPPHRGGPGWRRAPAPARPGNRKKTDAPALRRTARRRHPADQPLPAGRPHHQRPGRLPRHRRRARPGRDRQDVRGRSRARGLTRRRDRHRHRHRQPGLPQPPDDAPGRRRAAARADRLQSTIQS</sequence>
<dbReference type="GO" id="GO:0003676">
    <property type="term" value="F:nucleic acid binding"/>
    <property type="evidence" value="ECO:0007669"/>
    <property type="project" value="InterPro"/>
</dbReference>
<dbReference type="SUPFAM" id="SSF50610">
    <property type="entry name" value="mu transposase, C-terminal domain"/>
    <property type="match status" value="1"/>
</dbReference>
<feature type="domain" description="Integrase catalytic" evidence="2">
    <location>
        <begin position="164"/>
        <end position="380"/>
    </location>
</feature>
<dbReference type="InterPro" id="IPR036397">
    <property type="entry name" value="RNaseH_sf"/>
</dbReference>
<comment type="caution">
    <text evidence="3">The sequence shown here is derived from an EMBL/GenBank/DDBJ whole genome shotgun (WGS) entry which is preliminary data.</text>
</comment>
<dbReference type="GO" id="GO:0015074">
    <property type="term" value="P:DNA integration"/>
    <property type="evidence" value="ECO:0007669"/>
    <property type="project" value="InterPro"/>
</dbReference>
<reference evidence="3 4" key="1">
    <citation type="submission" date="2020-07" db="EMBL/GenBank/DDBJ databases">
        <title>Genomic Encyclopedia of Type Strains, Phase IV (KMG-IV): sequencing the most valuable type-strain genomes for metagenomic binning, comparative biology and taxonomic classification.</title>
        <authorList>
            <person name="Goeker M."/>
        </authorList>
    </citation>
    <scope>NUCLEOTIDE SEQUENCE [LARGE SCALE GENOMIC DNA]</scope>
    <source>
        <strain evidence="3 4">DSM 45533</strain>
    </source>
</reference>
<evidence type="ECO:0000313" key="3">
    <source>
        <dbReference type="EMBL" id="MBA2897740.1"/>
    </source>
</evidence>
<dbReference type="InterPro" id="IPR015378">
    <property type="entry name" value="Transposase-like_Mu_C"/>
</dbReference>
<dbReference type="Pfam" id="PF09299">
    <property type="entry name" value="Mu-transpos_C"/>
    <property type="match status" value="1"/>
</dbReference>
<dbReference type="InterPro" id="IPR001584">
    <property type="entry name" value="Integrase_cat-core"/>
</dbReference>
<feature type="compositionally biased region" description="Low complexity" evidence="1">
    <location>
        <begin position="556"/>
        <end position="565"/>
    </location>
</feature>
<accession>A0A7W0CV46</accession>
<dbReference type="InterPro" id="IPR009004">
    <property type="entry name" value="Transposase_Mu_C"/>
</dbReference>
<feature type="compositionally biased region" description="Basic and acidic residues" evidence="1">
    <location>
        <begin position="612"/>
        <end position="621"/>
    </location>
</feature>
<dbReference type="AlphaFoldDB" id="A0A7W0CV46"/>